<feature type="compositionally biased region" description="Polar residues" evidence="1">
    <location>
        <begin position="247"/>
        <end position="263"/>
    </location>
</feature>
<gene>
    <name evidence="2" type="ORF">HAX54_037643</name>
</gene>
<evidence type="ECO:0000313" key="3">
    <source>
        <dbReference type="Proteomes" id="UP000823775"/>
    </source>
</evidence>
<comment type="caution">
    <text evidence="2">The sequence shown here is derived from an EMBL/GenBank/DDBJ whole genome shotgun (WGS) entry which is preliminary data.</text>
</comment>
<name>A0ABS8VIN7_DATST</name>
<dbReference type="EMBL" id="JACEIK010005055">
    <property type="protein sequence ID" value="MCE0480624.1"/>
    <property type="molecule type" value="Genomic_DNA"/>
</dbReference>
<proteinExistence type="predicted"/>
<accession>A0ABS8VIN7</accession>
<keyword evidence="3" id="KW-1185">Reference proteome</keyword>
<sequence length="492" mass="55878">MINAFIHCFVAVQRFTTLYDLEVAILKNEGVEQFEELDLGPLVKHPLIIHYFSISPDVSEVFRITSVEIISFLAEYMDADKRRRVNIDEFLNFIAEKTSTGTTEKLGVRIQSLGMHITFIKQARQFETSPMNKYLRTVKKESSKKSRNHPLLSVQKQQLDEHFGTMCERIKSFSSAEEELRGKHIRFISGSEYENSDDDQYESAAHSQNKFPVGNIKSLDRPTACPYPSASEEMMRLGLKAEVEVSPHTTSGSDKNSKDIGQSNRKRKHDGVQSSLDLPKKVPKRDVVQVKLFTRRNKKETKFDKMWNQGSDVSNDFSHGDDSIKMFVNTWKEECRTNSVDEVFQRMLQFYKARKRVKVTRMFSSYPFCGLLHVAVTSIKHGMWDSLYDKLHTFDQCGVTKGGTENCADSICIEVESAERDATNPSEKLLVCESALASLVKGKFQISPKPTARCWGTELGSASLSPKRGNQGDGTTMTVQPRLLIMCGEIWT</sequence>
<evidence type="ECO:0008006" key="4">
    <source>
        <dbReference type="Google" id="ProtNLM"/>
    </source>
</evidence>
<feature type="region of interest" description="Disordered" evidence="1">
    <location>
        <begin position="244"/>
        <end position="280"/>
    </location>
</feature>
<evidence type="ECO:0000313" key="2">
    <source>
        <dbReference type="EMBL" id="MCE0480624.1"/>
    </source>
</evidence>
<protein>
    <recommendedName>
        <fullName evidence="4">EF-hand domain-containing protein</fullName>
    </recommendedName>
</protein>
<organism evidence="2 3">
    <name type="scientific">Datura stramonium</name>
    <name type="common">Jimsonweed</name>
    <name type="synonym">Common thornapple</name>
    <dbReference type="NCBI Taxonomy" id="4076"/>
    <lineage>
        <taxon>Eukaryota</taxon>
        <taxon>Viridiplantae</taxon>
        <taxon>Streptophyta</taxon>
        <taxon>Embryophyta</taxon>
        <taxon>Tracheophyta</taxon>
        <taxon>Spermatophyta</taxon>
        <taxon>Magnoliopsida</taxon>
        <taxon>eudicotyledons</taxon>
        <taxon>Gunneridae</taxon>
        <taxon>Pentapetalae</taxon>
        <taxon>asterids</taxon>
        <taxon>lamiids</taxon>
        <taxon>Solanales</taxon>
        <taxon>Solanaceae</taxon>
        <taxon>Solanoideae</taxon>
        <taxon>Datureae</taxon>
        <taxon>Datura</taxon>
    </lineage>
</organism>
<feature type="region of interest" description="Disordered" evidence="1">
    <location>
        <begin position="194"/>
        <end position="217"/>
    </location>
</feature>
<evidence type="ECO:0000256" key="1">
    <source>
        <dbReference type="SAM" id="MobiDB-lite"/>
    </source>
</evidence>
<dbReference type="Proteomes" id="UP000823775">
    <property type="component" value="Unassembled WGS sequence"/>
</dbReference>
<reference evidence="2 3" key="1">
    <citation type="journal article" date="2021" name="BMC Genomics">
        <title>Datura genome reveals duplications of psychoactive alkaloid biosynthetic genes and high mutation rate following tissue culture.</title>
        <authorList>
            <person name="Rajewski A."/>
            <person name="Carter-House D."/>
            <person name="Stajich J."/>
            <person name="Litt A."/>
        </authorList>
    </citation>
    <scope>NUCLEOTIDE SEQUENCE [LARGE SCALE GENOMIC DNA]</scope>
    <source>
        <strain evidence="2">AR-01</strain>
    </source>
</reference>